<sequence length="187" mass="19536">MKFVKVLLVAGVSAALLSGCGSNNNNEGNEAAATATTAPTSAAQTDAVSTASIVKEQDPFLKAVSAEGNWIVAILNDLTVDQDVVVAGEFHDKGVAENAIYRKLALYAQDADHKVTASYTLTAPKVTVQSENFRVQGGTIKGDVYVEANGFNLYKDATIDGNLYFANADVQASAVMEGKVTGATEVK</sequence>
<dbReference type="RefSeq" id="WP_236331339.1">
    <property type="nucleotide sequence ID" value="NZ_CAKMMG010000001.1"/>
</dbReference>
<evidence type="ECO:0008006" key="3">
    <source>
        <dbReference type="Google" id="ProtNLM"/>
    </source>
</evidence>
<dbReference type="PROSITE" id="PS51257">
    <property type="entry name" value="PROKAR_LIPOPROTEIN"/>
    <property type="match status" value="1"/>
</dbReference>
<comment type="caution">
    <text evidence="1">The sequence shown here is derived from an EMBL/GenBank/DDBJ whole genome shotgun (WGS) entry which is preliminary data.</text>
</comment>
<organism evidence="1 2">
    <name type="scientific">Paenibacillus auburnensis</name>
    <dbReference type="NCBI Taxonomy" id="2905649"/>
    <lineage>
        <taxon>Bacteria</taxon>
        <taxon>Bacillati</taxon>
        <taxon>Bacillota</taxon>
        <taxon>Bacilli</taxon>
        <taxon>Bacillales</taxon>
        <taxon>Paenibacillaceae</taxon>
        <taxon>Paenibacillus</taxon>
    </lineage>
</organism>
<dbReference type="Proteomes" id="UP000838324">
    <property type="component" value="Unassembled WGS sequence"/>
</dbReference>
<gene>
    <name evidence="1" type="ORF">PAECIP111892_01419</name>
</gene>
<dbReference type="EMBL" id="CAKMMG010000001">
    <property type="protein sequence ID" value="CAH1194126.1"/>
    <property type="molecule type" value="Genomic_DNA"/>
</dbReference>
<keyword evidence="2" id="KW-1185">Reference proteome</keyword>
<accession>A0ABM9BT19</accession>
<proteinExistence type="predicted"/>
<reference evidence="1" key="1">
    <citation type="submission" date="2022-01" db="EMBL/GenBank/DDBJ databases">
        <authorList>
            <person name="Criscuolo A."/>
        </authorList>
    </citation>
    <scope>NUCLEOTIDE SEQUENCE</scope>
    <source>
        <strain evidence="1">CIP111892</strain>
    </source>
</reference>
<protein>
    <recommendedName>
        <fullName evidence="3">Polymer-forming cytoskeletal protein</fullName>
    </recommendedName>
</protein>
<evidence type="ECO:0000313" key="2">
    <source>
        <dbReference type="Proteomes" id="UP000838324"/>
    </source>
</evidence>
<name>A0ABM9BT19_9BACL</name>
<evidence type="ECO:0000313" key="1">
    <source>
        <dbReference type="EMBL" id="CAH1194126.1"/>
    </source>
</evidence>